<comment type="caution">
    <text evidence="1">The sequence shown here is derived from an EMBL/GenBank/DDBJ whole genome shotgun (WGS) entry which is preliminary data.</text>
</comment>
<dbReference type="Proteomes" id="UP000827872">
    <property type="component" value="Linkage Group LG05"/>
</dbReference>
<proteinExistence type="predicted"/>
<protein>
    <submittedName>
        <fullName evidence="1">Uncharacterized protein</fullName>
    </submittedName>
</protein>
<evidence type="ECO:0000313" key="1">
    <source>
        <dbReference type="EMBL" id="KAH7999472.1"/>
    </source>
</evidence>
<name>A0ACB8F2W8_9SAUR</name>
<sequence>MPTRFVRTSGRFFRTPGKFFRTPGKFVRTPGSLGKTPAQGSGTHACSVRCSPSRCGFSSPRAAVPCIHQLAAGLHFTSALLPAGRAHRSPSCRVPVPPGWYLFTSASLQRRSRAGDRSPSARPGPSTAAWHSFTTCAGSRAGDRSAARSSQLAFHFREEHGLFMHSPSRRHFTRRVGVGGDAPSCRPAELALFTSQVGAGHDLASGGRQGRSRRAPLHPPCAGAGRGDSPRSRARPEPGTPPLPASRYGITGPRSRIGHVIDPTQKILEMKQHHDSIIKGK</sequence>
<reference evidence="1" key="1">
    <citation type="submission" date="2021-08" db="EMBL/GenBank/DDBJ databases">
        <title>The first chromosome-level gecko genome reveals the dynamic sex chromosomes of Neotropical dwarf geckos (Sphaerodactylidae: Sphaerodactylus).</title>
        <authorList>
            <person name="Pinto B.J."/>
            <person name="Keating S.E."/>
            <person name="Gamble T."/>
        </authorList>
    </citation>
    <scope>NUCLEOTIDE SEQUENCE</scope>
    <source>
        <strain evidence="1">TG3544</strain>
    </source>
</reference>
<dbReference type="EMBL" id="CM037618">
    <property type="protein sequence ID" value="KAH7999472.1"/>
    <property type="molecule type" value="Genomic_DNA"/>
</dbReference>
<evidence type="ECO:0000313" key="2">
    <source>
        <dbReference type="Proteomes" id="UP000827872"/>
    </source>
</evidence>
<keyword evidence="2" id="KW-1185">Reference proteome</keyword>
<gene>
    <name evidence="1" type="ORF">K3G42_011311</name>
</gene>
<organism evidence="1 2">
    <name type="scientific">Sphaerodactylus townsendi</name>
    <dbReference type="NCBI Taxonomy" id="933632"/>
    <lineage>
        <taxon>Eukaryota</taxon>
        <taxon>Metazoa</taxon>
        <taxon>Chordata</taxon>
        <taxon>Craniata</taxon>
        <taxon>Vertebrata</taxon>
        <taxon>Euteleostomi</taxon>
        <taxon>Lepidosauria</taxon>
        <taxon>Squamata</taxon>
        <taxon>Bifurcata</taxon>
        <taxon>Gekkota</taxon>
        <taxon>Sphaerodactylidae</taxon>
        <taxon>Sphaerodactylus</taxon>
    </lineage>
</organism>
<accession>A0ACB8F2W8</accession>